<dbReference type="HOGENOM" id="CLU_051638_5_0_10"/>
<comment type="similarity">
    <text evidence="1">Belongs to the transferase hexapeptide repeat family.</text>
</comment>
<dbReference type="SUPFAM" id="SSF51161">
    <property type="entry name" value="Trimeric LpxA-like enzymes"/>
    <property type="match status" value="1"/>
</dbReference>
<dbReference type="PANTHER" id="PTHR43300">
    <property type="entry name" value="ACETYLTRANSFERASE"/>
    <property type="match status" value="1"/>
</dbReference>
<dbReference type="PATRIC" id="fig|1433126.3.peg.774"/>
<evidence type="ECO:0000256" key="1">
    <source>
        <dbReference type="ARBA" id="ARBA00007274"/>
    </source>
</evidence>
<name>A0A060RAT8_9BACT</name>
<evidence type="ECO:0000313" key="2">
    <source>
        <dbReference type="EMBL" id="CDN30878.1"/>
    </source>
</evidence>
<dbReference type="eggNOG" id="COG0110">
    <property type="taxonomic scope" value="Bacteria"/>
</dbReference>
<dbReference type="PANTHER" id="PTHR43300:SF11">
    <property type="entry name" value="ACETYLTRANSFERASE RV3034C-RELATED"/>
    <property type="match status" value="1"/>
</dbReference>
<sequence>MKQIIQAIKYALKPQKLVDALRFICQNRAIAKKNTTVGFGTALINTTFGGNCFIGGNCSVVNVDFGNHSYVNSNSAIHNSNIGSFVSIGGGVKIGIGKHPTNMVSTHPVFYANNKAYATFSDKTYIEELATTIIENDVWIGGGCTILGDVKIGNGAIIAYGAVVTKDVPDYAIVGGIPAKIIKYRFSRDIIDRLLEIKWWELSDEFLKENFRLMHDPIMFIDYYNKNREYIETFRQ</sequence>
<dbReference type="EMBL" id="HG934468">
    <property type="protein sequence ID" value="CDN30878.1"/>
    <property type="molecule type" value="Genomic_DNA"/>
</dbReference>
<dbReference type="CDD" id="cd03349">
    <property type="entry name" value="LbH_XAT"/>
    <property type="match status" value="1"/>
</dbReference>
<accession>A0A060RAT8</accession>
<gene>
    <name evidence="2" type="ORF">BN938_0774</name>
</gene>
<dbReference type="OrthoDB" id="9812571at2"/>
<dbReference type="Pfam" id="PF00132">
    <property type="entry name" value="Hexapep"/>
    <property type="match status" value="1"/>
</dbReference>
<dbReference type="Gene3D" id="2.160.10.10">
    <property type="entry name" value="Hexapeptide repeat proteins"/>
    <property type="match status" value="1"/>
</dbReference>
<keyword evidence="2" id="KW-0808">Transferase</keyword>
<dbReference type="GO" id="GO:0016740">
    <property type="term" value="F:transferase activity"/>
    <property type="evidence" value="ECO:0007669"/>
    <property type="project" value="UniProtKB-KW"/>
</dbReference>
<dbReference type="InterPro" id="IPR011004">
    <property type="entry name" value="Trimer_LpxA-like_sf"/>
</dbReference>
<dbReference type="KEGG" id="rbc:BN938_0774"/>
<dbReference type="InterPro" id="IPR050179">
    <property type="entry name" value="Trans_hexapeptide_repeat"/>
</dbReference>
<keyword evidence="3" id="KW-1185">Reference proteome</keyword>
<reference evidence="2 3" key="1">
    <citation type="journal article" date="2015" name="Genome Announc.">
        <title>Complete Genome Sequence of the Novel Leech Symbiont Mucinivorans hirudinis M3T.</title>
        <authorList>
            <person name="Nelson M.C."/>
            <person name="Bomar L."/>
            <person name="Graf J."/>
        </authorList>
    </citation>
    <scope>NUCLEOTIDE SEQUENCE [LARGE SCALE GENOMIC DNA]</scope>
    <source>
        <strain evidence="3">M3</strain>
    </source>
</reference>
<dbReference type="AlphaFoldDB" id="A0A060RAT8"/>
<evidence type="ECO:0000313" key="3">
    <source>
        <dbReference type="Proteomes" id="UP000027616"/>
    </source>
</evidence>
<dbReference type="InterPro" id="IPR001451">
    <property type="entry name" value="Hexapep"/>
</dbReference>
<proteinExistence type="inferred from homology"/>
<organism evidence="2 3">
    <name type="scientific">Mucinivorans hirudinis</name>
    <dbReference type="NCBI Taxonomy" id="1433126"/>
    <lineage>
        <taxon>Bacteria</taxon>
        <taxon>Pseudomonadati</taxon>
        <taxon>Bacteroidota</taxon>
        <taxon>Bacteroidia</taxon>
        <taxon>Bacteroidales</taxon>
        <taxon>Rikenellaceae</taxon>
        <taxon>Mucinivorans</taxon>
    </lineage>
</organism>
<dbReference type="Proteomes" id="UP000027616">
    <property type="component" value="Chromosome I"/>
</dbReference>
<protein>
    <submittedName>
        <fullName evidence="2">Acetyltransferase</fullName>
    </submittedName>
</protein>
<dbReference type="STRING" id="1433126.BN938_0774"/>